<name>A0ABR2M8P7_9ASPA</name>
<dbReference type="PROSITE" id="PS50176">
    <property type="entry name" value="ARM_REPEAT"/>
    <property type="match status" value="1"/>
</dbReference>
<evidence type="ECO:0000313" key="4">
    <source>
        <dbReference type="EMBL" id="KAK8960039.1"/>
    </source>
</evidence>
<dbReference type="EMBL" id="JBBWWR010000011">
    <property type="protein sequence ID" value="KAK8960039.1"/>
    <property type="molecule type" value="Genomic_DNA"/>
</dbReference>
<evidence type="ECO:0000313" key="5">
    <source>
        <dbReference type="Proteomes" id="UP001412067"/>
    </source>
</evidence>
<dbReference type="Gene3D" id="1.25.10.10">
    <property type="entry name" value="Leucine-rich Repeat Variant"/>
    <property type="match status" value="1"/>
</dbReference>
<dbReference type="PANTHER" id="PTHR23315">
    <property type="entry name" value="U BOX DOMAIN-CONTAINING"/>
    <property type="match status" value="1"/>
</dbReference>
<evidence type="ECO:0000256" key="1">
    <source>
        <dbReference type="ARBA" id="ARBA00022786"/>
    </source>
</evidence>
<dbReference type="Proteomes" id="UP001412067">
    <property type="component" value="Unassembled WGS sequence"/>
</dbReference>
<gene>
    <name evidence="4" type="primary">PUB11</name>
    <name evidence="4" type="ORF">KSP40_PGU013138</name>
</gene>
<dbReference type="SUPFAM" id="SSF48371">
    <property type="entry name" value="ARM repeat"/>
    <property type="match status" value="1"/>
</dbReference>
<dbReference type="InterPro" id="IPR000225">
    <property type="entry name" value="Armadillo"/>
</dbReference>
<accession>A0ABR2M8P7</accession>
<comment type="caution">
    <text evidence="4">The sequence shown here is derived from an EMBL/GenBank/DDBJ whole genome shotgun (WGS) entry which is preliminary data.</text>
</comment>
<proteinExistence type="predicted"/>
<dbReference type="Pfam" id="PF25598">
    <property type="entry name" value="ARM_PUB"/>
    <property type="match status" value="1"/>
</dbReference>
<dbReference type="SMART" id="SM00185">
    <property type="entry name" value="ARM"/>
    <property type="match status" value="3"/>
</dbReference>
<feature type="domain" description="U-box" evidence="3">
    <location>
        <begin position="9"/>
        <end position="196"/>
    </location>
</feature>
<feature type="repeat" description="ARM" evidence="2">
    <location>
        <begin position="46"/>
        <end position="88"/>
    </location>
</feature>
<protein>
    <submittedName>
        <fullName evidence="4">U-box domain-containing protein 11</fullName>
    </submittedName>
</protein>
<evidence type="ECO:0000259" key="3">
    <source>
        <dbReference type="Pfam" id="PF25598"/>
    </source>
</evidence>
<dbReference type="PANTHER" id="PTHR23315:SF52">
    <property type="entry name" value="U-BOX DOMAIN-CONTAINING PROTEIN 10"/>
    <property type="match status" value="1"/>
</dbReference>
<reference evidence="4 5" key="1">
    <citation type="journal article" date="2022" name="Nat. Plants">
        <title>Genomes of leafy and leafless Platanthera orchids illuminate the evolution of mycoheterotrophy.</title>
        <authorList>
            <person name="Li M.H."/>
            <person name="Liu K.W."/>
            <person name="Li Z."/>
            <person name="Lu H.C."/>
            <person name="Ye Q.L."/>
            <person name="Zhang D."/>
            <person name="Wang J.Y."/>
            <person name="Li Y.F."/>
            <person name="Zhong Z.M."/>
            <person name="Liu X."/>
            <person name="Yu X."/>
            <person name="Liu D.K."/>
            <person name="Tu X.D."/>
            <person name="Liu B."/>
            <person name="Hao Y."/>
            <person name="Liao X.Y."/>
            <person name="Jiang Y.T."/>
            <person name="Sun W.H."/>
            <person name="Chen J."/>
            <person name="Chen Y.Q."/>
            <person name="Ai Y."/>
            <person name="Zhai J.W."/>
            <person name="Wu S.S."/>
            <person name="Zhou Z."/>
            <person name="Hsiao Y.Y."/>
            <person name="Wu W.L."/>
            <person name="Chen Y.Y."/>
            <person name="Lin Y.F."/>
            <person name="Hsu J.L."/>
            <person name="Li C.Y."/>
            <person name="Wang Z.W."/>
            <person name="Zhao X."/>
            <person name="Zhong W.Y."/>
            <person name="Ma X.K."/>
            <person name="Ma L."/>
            <person name="Huang J."/>
            <person name="Chen G.Z."/>
            <person name="Huang M.Z."/>
            <person name="Huang L."/>
            <person name="Peng D.H."/>
            <person name="Luo Y.B."/>
            <person name="Zou S.Q."/>
            <person name="Chen S.P."/>
            <person name="Lan S."/>
            <person name="Tsai W.C."/>
            <person name="Van de Peer Y."/>
            <person name="Liu Z.J."/>
        </authorList>
    </citation>
    <scope>NUCLEOTIDE SEQUENCE [LARGE SCALE GENOMIC DNA]</scope>
    <source>
        <strain evidence="4">Lor288</strain>
    </source>
</reference>
<dbReference type="InterPro" id="IPR058678">
    <property type="entry name" value="ARM_PUB"/>
</dbReference>
<dbReference type="InterPro" id="IPR011989">
    <property type="entry name" value="ARM-like"/>
</dbReference>
<organism evidence="4 5">
    <name type="scientific">Platanthera guangdongensis</name>
    <dbReference type="NCBI Taxonomy" id="2320717"/>
    <lineage>
        <taxon>Eukaryota</taxon>
        <taxon>Viridiplantae</taxon>
        <taxon>Streptophyta</taxon>
        <taxon>Embryophyta</taxon>
        <taxon>Tracheophyta</taxon>
        <taxon>Spermatophyta</taxon>
        <taxon>Magnoliopsida</taxon>
        <taxon>Liliopsida</taxon>
        <taxon>Asparagales</taxon>
        <taxon>Orchidaceae</taxon>
        <taxon>Orchidoideae</taxon>
        <taxon>Orchideae</taxon>
        <taxon>Orchidinae</taxon>
        <taxon>Platanthera</taxon>
    </lineage>
</organism>
<evidence type="ECO:0000256" key="2">
    <source>
        <dbReference type="PROSITE-ProRule" id="PRU00259"/>
    </source>
</evidence>
<keyword evidence="1" id="KW-0833">Ubl conjugation pathway</keyword>
<dbReference type="InterPro" id="IPR016024">
    <property type="entry name" value="ARM-type_fold"/>
</dbReference>
<sequence>MLAGAILPMVGVLREGSMEARENASAAIFSLSFLDENKITIGGTPGAIEALVELLENGSPGGKKDAASALFNLCIYEGNKSRAVRAGIMRPLLNILKDFSTSGLVDEVLVILSVLVSHHEGKAALSKANSISLLIDILRARQPFNKEYATALLFALCHKNSENLACVRRLGAAIPLTEIAKTGSERAKRKAISLLEHMVKLRVL</sequence>
<keyword evidence="5" id="KW-1185">Reference proteome</keyword>